<feature type="compositionally biased region" description="Basic and acidic residues" evidence="1">
    <location>
        <begin position="318"/>
        <end position="327"/>
    </location>
</feature>
<dbReference type="NCBIfam" id="TIGR00678">
    <property type="entry name" value="holB"/>
    <property type="match status" value="1"/>
</dbReference>
<dbReference type="InterPro" id="IPR050238">
    <property type="entry name" value="DNA_Rep/Repair_Clamp_Loader"/>
</dbReference>
<dbReference type="InterPro" id="IPR004622">
    <property type="entry name" value="DNA_pol_HolB"/>
</dbReference>
<dbReference type="GO" id="GO:0008408">
    <property type="term" value="F:3'-5' exonuclease activity"/>
    <property type="evidence" value="ECO:0007669"/>
    <property type="project" value="InterPro"/>
</dbReference>
<organism evidence="3 4">
    <name type="scientific">Actinomycetospora succinea</name>
    <dbReference type="NCBI Taxonomy" id="663603"/>
    <lineage>
        <taxon>Bacteria</taxon>
        <taxon>Bacillati</taxon>
        <taxon>Actinomycetota</taxon>
        <taxon>Actinomycetes</taxon>
        <taxon>Pseudonocardiales</taxon>
        <taxon>Pseudonocardiaceae</taxon>
        <taxon>Actinomycetospora</taxon>
    </lineage>
</organism>
<dbReference type="Gene3D" id="3.40.50.300">
    <property type="entry name" value="P-loop containing nucleotide triphosphate hydrolases"/>
    <property type="match status" value="1"/>
</dbReference>
<dbReference type="PANTHER" id="PTHR11669:SF8">
    <property type="entry name" value="DNA POLYMERASE III SUBUNIT DELTA"/>
    <property type="match status" value="1"/>
</dbReference>
<proteinExistence type="predicted"/>
<evidence type="ECO:0000259" key="2">
    <source>
        <dbReference type="SMART" id="SM00382"/>
    </source>
</evidence>
<gene>
    <name evidence="3" type="ORF">EV188_10356</name>
</gene>
<evidence type="ECO:0000313" key="4">
    <source>
        <dbReference type="Proteomes" id="UP000295705"/>
    </source>
</evidence>
<feature type="domain" description="AAA+ ATPase" evidence="2">
    <location>
        <begin position="64"/>
        <end position="204"/>
    </location>
</feature>
<reference evidence="3 4" key="1">
    <citation type="submission" date="2019-03" db="EMBL/GenBank/DDBJ databases">
        <title>Genomic Encyclopedia of Type Strains, Phase IV (KMG-IV): sequencing the most valuable type-strain genomes for metagenomic binning, comparative biology and taxonomic classification.</title>
        <authorList>
            <person name="Goeker M."/>
        </authorList>
    </citation>
    <scope>NUCLEOTIDE SEQUENCE [LARGE SCALE GENOMIC DNA]</scope>
    <source>
        <strain evidence="3 4">DSM 45775</strain>
    </source>
</reference>
<keyword evidence="4" id="KW-1185">Reference proteome</keyword>
<sequence length="420" mass="44240">MTTQITHVAKPSGRWGIIDGVSVWSQVVGQPAAVAELQAAAERAAGVRFSDELDDGAAGPGAGMTHSWLFTGPPGSGRSVAARAFAAALQCPHQGCGECSACHTVMAGTHADVREIVPEGLSIKVDEVRTTIDIAARRPTTARWQIVIVEDADRLTEQASNALLKSVEEPAERTVFLLCCPSEHPDDISVTIRSRCRIVRLRSPAPEAIAAVLVERDGIPEADATWAASVCGGHIGRARRLARVPEAREERDAVLALPRALRSPADAFAASDAMVGAAETEAAALAASRDEAEREELAVSLGAGGTGKGTAQAQRSARAAEKDLEKKQKSRLTRTKRDALDRALVDLAGYYRDVLVRGVGASVTSTHPDRATEIGNAARDNTPESSLRRLEAILACRDALAANVKPEIAIDALVTALRAG</sequence>
<feature type="region of interest" description="Disordered" evidence="1">
    <location>
        <begin position="299"/>
        <end position="333"/>
    </location>
</feature>
<accession>A0A4R6VCV1</accession>
<evidence type="ECO:0000256" key="1">
    <source>
        <dbReference type="SAM" id="MobiDB-lite"/>
    </source>
</evidence>
<name>A0A4R6VCV1_9PSEU</name>
<protein>
    <submittedName>
        <fullName evidence="3">DNA polymerase-3 subunit delta</fullName>
    </submittedName>
</protein>
<dbReference type="Pfam" id="PF13177">
    <property type="entry name" value="DNA_pol3_delta2"/>
    <property type="match status" value="1"/>
</dbReference>
<dbReference type="OrthoDB" id="9809531at2"/>
<dbReference type="SUPFAM" id="SSF52540">
    <property type="entry name" value="P-loop containing nucleoside triphosphate hydrolases"/>
    <property type="match status" value="1"/>
</dbReference>
<dbReference type="EMBL" id="SNYO01000003">
    <property type="protein sequence ID" value="TDQ60562.1"/>
    <property type="molecule type" value="Genomic_DNA"/>
</dbReference>
<dbReference type="AlphaFoldDB" id="A0A4R6VCV1"/>
<comment type="caution">
    <text evidence="3">The sequence shown here is derived from an EMBL/GenBank/DDBJ whole genome shotgun (WGS) entry which is preliminary data.</text>
</comment>
<evidence type="ECO:0000313" key="3">
    <source>
        <dbReference type="EMBL" id="TDQ60562.1"/>
    </source>
</evidence>
<dbReference type="InterPro" id="IPR027417">
    <property type="entry name" value="P-loop_NTPase"/>
</dbReference>
<dbReference type="Proteomes" id="UP000295705">
    <property type="component" value="Unassembled WGS sequence"/>
</dbReference>
<dbReference type="NCBIfam" id="NF005926">
    <property type="entry name" value="PRK07940.1"/>
    <property type="match status" value="1"/>
</dbReference>
<dbReference type="GO" id="GO:0003887">
    <property type="term" value="F:DNA-directed DNA polymerase activity"/>
    <property type="evidence" value="ECO:0007669"/>
    <property type="project" value="InterPro"/>
</dbReference>
<dbReference type="PANTHER" id="PTHR11669">
    <property type="entry name" value="REPLICATION FACTOR C / DNA POLYMERASE III GAMMA-TAU SUBUNIT"/>
    <property type="match status" value="1"/>
</dbReference>
<dbReference type="InterPro" id="IPR003593">
    <property type="entry name" value="AAA+_ATPase"/>
</dbReference>
<dbReference type="SMART" id="SM00382">
    <property type="entry name" value="AAA"/>
    <property type="match status" value="1"/>
</dbReference>
<dbReference type="GO" id="GO:0006261">
    <property type="term" value="P:DNA-templated DNA replication"/>
    <property type="evidence" value="ECO:0007669"/>
    <property type="project" value="TreeGrafter"/>
</dbReference>